<proteinExistence type="predicted"/>
<reference evidence="3 4" key="1">
    <citation type="submission" date="2018-11" db="EMBL/GenBank/DDBJ databases">
        <authorList>
            <consortium name="Pathogen Informatics"/>
        </authorList>
    </citation>
    <scope>NUCLEOTIDE SEQUENCE [LARGE SCALE GENOMIC DNA]</scope>
</reference>
<evidence type="ECO:0000256" key="1">
    <source>
        <dbReference type="SAM" id="Coils"/>
    </source>
</evidence>
<evidence type="ECO:0000313" key="3">
    <source>
        <dbReference type="EMBL" id="VDN15647.1"/>
    </source>
</evidence>
<accession>A0A3P7LVM5</accession>
<keyword evidence="4" id="KW-1185">Reference proteome</keyword>
<feature type="coiled-coil region" evidence="1">
    <location>
        <begin position="26"/>
        <end position="67"/>
    </location>
</feature>
<dbReference type="OrthoDB" id="2019763at2759"/>
<feature type="compositionally biased region" description="Basic and acidic residues" evidence="2">
    <location>
        <begin position="121"/>
        <end position="133"/>
    </location>
</feature>
<evidence type="ECO:0000256" key="2">
    <source>
        <dbReference type="SAM" id="MobiDB-lite"/>
    </source>
</evidence>
<feature type="region of interest" description="Disordered" evidence="2">
    <location>
        <begin position="112"/>
        <end position="133"/>
    </location>
</feature>
<organism evidence="3 4">
    <name type="scientific">Dibothriocephalus latus</name>
    <name type="common">Fish tapeworm</name>
    <name type="synonym">Diphyllobothrium latum</name>
    <dbReference type="NCBI Taxonomy" id="60516"/>
    <lineage>
        <taxon>Eukaryota</taxon>
        <taxon>Metazoa</taxon>
        <taxon>Spiralia</taxon>
        <taxon>Lophotrochozoa</taxon>
        <taxon>Platyhelminthes</taxon>
        <taxon>Cestoda</taxon>
        <taxon>Eucestoda</taxon>
        <taxon>Diphyllobothriidea</taxon>
        <taxon>Diphyllobothriidae</taxon>
        <taxon>Dibothriocephalus</taxon>
    </lineage>
</organism>
<gene>
    <name evidence="3" type="ORF">DILT_LOCUS11478</name>
</gene>
<sequence length="181" mass="20357">MQQQIATLQQSLHEAGMNSGRLQKEVRQSSTRIQDLTRQLRETQANCDSIASQRDSLQTKIEQLQQSAGRSGGSVYGGRPASVAAGYSDLLSSTTTSTSQLSRELDRLHREQESMRSQLESAERNARSFKAEAETARADVTRLKDDLQHQKDILSELQENLESREEEMVRFISFVFGSVSY</sequence>
<dbReference type="EMBL" id="UYRU01063162">
    <property type="protein sequence ID" value="VDN15647.1"/>
    <property type="molecule type" value="Genomic_DNA"/>
</dbReference>
<evidence type="ECO:0000313" key="4">
    <source>
        <dbReference type="Proteomes" id="UP000281553"/>
    </source>
</evidence>
<dbReference type="AlphaFoldDB" id="A0A3P7LVM5"/>
<protein>
    <submittedName>
        <fullName evidence="3">Uncharacterized protein</fullName>
    </submittedName>
</protein>
<keyword evidence="1" id="KW-0175">Coiled coil</keyword>
<name>A0A3P7LVM5_DIBLA</name>
<dbReference type="Proteomes" id="UP000281553">
    <property type="component" value="Unassembled WGS sequence"/>
</dbReference>
<dbReference type="Gene3D" id="1.10.287.1490">
    <property type="match status" value="1"/>
</dbReference>